<feature type="domain" description="Methyltransferase type 11" evidence="1">
    <location>
        <begin position="27"/>
        <end position="117"/>
    </location>
</feature>
<dbReference type="InterPro" id="IPR029063">
    <property type="entry name" value="SAM-dependent_MTases_sf"/>
</dbReference>
<evidence type="ECO:0000313" key="2">
    <source>
        <dbReference type="EMBL" id="OGF32227.1"/>
    </source>
</evidence>
<dbReference type="STRING" id="1798002.A2478_02790"/>
<dbReference type="PANTHER" id="PTHR43861">
    <property type="entry name" value="TRANS-ACONITATE 2-METHYLTRANSFERASE-RELATED"/>
    <property type="match status" value="1"/>
</dbReference>
<dbReference type="AlphaFoldDB" id="A0A1F5SZU4"/>
<dbReference type="InterPro" id="IPR013216">
    <property type="entry name" value="Methyltransf_11"/>
</dbReference>
<evidence type="ECO:0000313" key="3">
    <source>
        <dbReference type="Proteomes" id="UP000179001"/>
    </source>
</evidence>
<dbReference type="Proteomes" id="UP000179001">
    <property type="component" value="Unassembled WGS sequence"/>
</dbReference>
<name>A0A1F5SZU4_9BACT</name>
<comment type="caution">
    <text evidence="2">The sequence shown here is derived from an EMBL/GenBank/DDBJ whole genome shotgun (WGS) entry which is preliminary data.</text>
</comment>
<evidence type="ECO:0000259" key="1">
    <source>
        <dbReference type="Pfam" id="PF08241"/>
    </source>
</evidence>
<protein>
    <recommendedName>
        <fullName evidence="1">Methyltransferase type 11 domain-containing protein</fullName>
    </recommendedName>
</protein>
<reference evidence="2 3" key="1">
    <citation type="journal article" date="2016" name="Nat. Commun.">
        <title>Thousands of microbial genomes shed light on interconnected biogeochemical processes in an aquifer system.</title>
        <authorList>
            <person name="Anantharaman K."/>
            <person name="Brown C.T."/>
            <person name="Hug L.A."/>
            <person name="Sharon I."/>
            <person name="Castelle C.J."/>
            <person name="Probst A.J."/>
            <person name="Thomas B.C."/>
            <person name="Singh A."/>
            <person name="Wilkins M.J."/>
            <person name="Karaoz U."/>
            <person name="Brodie E.L."/>
            <person name="Williams K.H."/>
            <person name="Hubbard S.S."/>
            <person name="Banfield J.F."/>
        </authorList>
    </citation>
    <scope>NUCLEOTIDE SEQUENCE [LARGE SCALE GENOMIC DNA]</scope>
</reference>
<dbReference type="EMBL" id="MFGJ01000006">
    <property type="protein sequence ID" value="OGF32227.1"/>
    <property type="molecule type" value="Genomic_DNA"/>
</dbReference>
<dbReference type="GO" id="GO:0008757">
    <property type="term" value="F:S-adenosylmethionine-dependent methyltransferase activity"/>
    <property type="evidence" value="ECO:0007669"/>
    <property type="project" value="InterPro"/>
</dbReference>
<gene>
    <name evidence="2" type="ORF">A2478_02790</name>
</gene>
<dbReference type="Pfam" id="PF08241">
    <property type="entry name" value="Methyltransf_11"/>
    <property type="match status" value="1"/>
</dbReference>
<organism evidence="2 3">
    <name type="scientific">Candidatus Falkowbacteria bacterium RIFOXYC2_FULL_36_12</name>
    <dbReference type="NCBI Taxonomy" id="1798002"/>
    <lineage>
        <taxon>Bacteria</taxon>
        <taxon>Candidatus Falkowiibacteriota</taxon>
    </lineage>
</organism>
<dbReference type="CDD" id="cd02440">
    <property type="entry name" value="AdoMet_MTases"/>
    <property type="match status" value="1"/>
</dbReference>
<proteinExistence type="predicted"/>
<dbReference type="Gene3D" id="3.40.50.150">
    <property type="entry name" value="Vaccinia Virus protein VP39"/>
    <property type="match status" value="1"/>
</dbReference>
<sequence length="213" mass="24922">MKIDKEKQEFNFLEKLLAGRGIKFVIEIGCGDGRITKMLDEILGADITAIDADEVALEKAKKKLPKVYFKKSGFTDFFSDDKFDLMVFSMSAHHLPNFEFQYVKIVRFLKEEGYVLFIEPNIKNQISKLVLIEDPEEELRVENTAKIIKNLPWKKVVDQTLKLIWQFENLAQLNKKLFEDHDHVDEIKKILKCETDKKVELTDEINYSLFKIS</sequence>
<dbReference type="SUPFAM" id="SSF53335">
    <property type="entry name" value="S-adenosyl-L-methionine-dependent methyltransferases"/>
    <property type="match status" value="1"/>
</dbReference>
<accession>A0A1F5SZU4</accession>